<dbReference type="Pfam" id="PF09407">
    <property type="entry name" value="AbiEi_1"/>
    <property type="match status" value="1"/>
</dbReference>
<dbReference type="EMBL" id="JACHVS010000002">
    <property type="protein sequence ID" value="MBB2997121.1"/>
    <property type="molecule type" value="Genomic_DNA"/>
</dbReference>
<dbReference type="RefSeq" id="WP_183512671.1">
    <property type="nucleotide sequence ID" value="NZ_BAABGK010000101.1"/>
</dbReference>
<dbReference type="AlphaFoldDB" id="A0A839QYT2"/>
<organism evidence="2 3">
    <name type="scientific">Paeniglutamicibacter cryotolerans</name>
    <dbReference type="NCBI Taxonomy" id="670079"/>
    <lineage>
        <taxon>Bacteria</taxon>
        <taxon>Bacillati</taxon>
        <taxon>Actinomycetota</taxon>
        <taxon>Actinomycetes</taxon>
        <taxon>Micrococcales</taxon>
        <taxon>Micrococcaceae</taxon>
        <taxon>Paeniglutamicibacter</taxon>
    </lineage>
</organism>
<name>A0A839QYT2_9MICC</name>
<dbReference type="Proteomes" id="UP000523000">
    <property type="component" value="Unassembled WGS sequence"/>
</dbReference>
<reference evidence="2 3" key="1">
    <citation type="submission" date="2020-08" db="EMBL/GenBank/DDBJ databases">
        <title>Sequencing the genomes of 1000 actinobacteria strains.</title>
        <authorList>
            <person name="Klenk H.-P."/>
        </authorList>
    </citation>
    <scope>NUCLEOTIDE SEQUENCE [LARGE SCALE GENOMIC DNA]</scope>
    <source>
        <strain evidence="2 3">DSM 22826</strain>
    </source>
</reference>
<sequence>MNTTLPELRSMIMLAGHPFSHGELRAMEHQGIIREVLPGTFVGAAQPDTAAIRAGAAAVIAGPRMGPHGIIGRRSAAWVYGCWPMPTELEVLVARYHRPNAQVPLLKIKLSESAVDDTELCMLGGVAVTSPLRTATDVAFNSPPDAARSILAAMDGIPRLGCRLETVRDAVALFHRRPGRIRALALVDKLIDATPERTAA</sequence>
<comment type="caution">
    <text evidence="2">The sequence shown here is derived from an EMBL/GenBank/DDBJ whole genome shotgun (WGS) entry which is preliminary data.</text>
</comment>
<feature type="domain" description="AbiEi antitoxin C-terminal" evidence="1">
    <location>
        <begin position="66"/>
        <end position="141"/>
    </location>
</feature>
<keyword evidence="3" id="KW-1185">Reference proteome</keyword>
<evidence type="ECO:0000313" key="2">
    <source>
        <dbReference type="EMBL" id="MBB2997121.1"/>
    </source>
</evidence>
<evidence type="ECO:0000313" key="3">
    <source>
        <dbReference type="Proteomes" id="UP000523000"/>
    </source>
</evidence>
<accession>A0A839QYT2</accession>
<protein>
    <recommendedName>
        <fullName evidence="1">AbiEi antitoxin C-terminal domain-containing protein</fullName>
    </recommendedName>
</protein>
<dbReference type="InterPro" id="IPR018547">
    <property type="entry name" value="AbiEi_C"/>
</dbReference>
<proteinExistence type="predicted"/>
<evidence type="ECO:0000259" key="1">
    <source>
        <dbReference type="Pfam" id="PF09407"/>
    </source>
</evidence>
<gene>
    <name evidence="2" type="ORF">E9229_003368</name>
</gene>